<evidence type="ECO:0000259" key="4">
    <source>
        <dbReference type="Pfam" id="PF00685"/>
    </source>
</evidence>
<dbReference type="EC" id="2.8.2.-" evidence="3"/>
<dbReference type="OrthoDB" id="205623at2759"/>
<proteinExistence type="inferred from homology"/>
<dbReference type="PANTHER" id="PTHR11783">
    <property type="entry name" value="SULFOTRANSFERASE SULT"/>
    <property type="match status" value="1"/>
</dbReference>
<evidence type="ECO:0000313" key="6">
    <source>
        <dbReference type="Proteomes" id="UP000824120"/>
    </source>
</evidence>
<keyword evidence="2 3" id="KW-0808">Transferase</keyword>
<sequence>MFDLYCKGMSVYGPFWDHVLDYWKQSIKNPNKVLFLMYEEIKKQPKMHLKRLAEFLECPFSIKEENCGVVDEILRMCSFKNLSNLEVNTSGKLSTGEENKSYQKKNGYHKLLQKGFGHHQDRLLHVNNNFKLKIVPYHPCYTS</sequence>
<dbReference type="Proteomes" id="UP000824120">
    <property type="component" value="Chromosome 5"/>
</dbReference>
<protein>
    <recommendedName>
        <fullName evidence="3">Sulfotransferase</fullName>
        <ecNumber evidence="3">2.8.2.-</ecNumber>
    </recommendedName>
</protein>
<dbReference type="SUPFAM" id="SSF52540">
    <property type="entry name" value="P-loop containing nucleoside triphosphate hydrolases"/>
    <property type="match status" value="1"/>
</dbReference>
<keyword evidence="6" id="KW-1185">Reference proteome</keyword>
<dbReference type="InterPro" id="IPR000863">
    <property type="entry name" value="Sulfotransferase_dom"/>
</dbReference>
<gene>
    <name evidence="5" type="ORF">H5410_025116</name>
</gene>
<evidence type="ECO:0000256" key="3">
    <source>
        <dbReference type="RuleBase" id="RU361155"/>
    </source>
</evidence>
<dbReference type="Gene3D" id="3.40.50.300">
    <property type="entry name" value="P-loop containing nucleotide triphosphate hydrolases"/>
    <property type="match status" value="1"/>
</dbReference>
<reference evidence="5 6" key="1">
    <citation type="submission" date="2020-09" db="EMBL/GenBank/DDBJ databases">
        <title>De no assembly of potato wild relative species, Solanum commersonii.</title>
        <authorList>
            <person name="Cho K."/>
        </authorList>
    </citation>
    <scope>NUCLEOTIDE SEQUENCE [LARGE SCALE GENOMIC DNA]</scope>
    <source>
        <strain evidence="5">LZ3.2</strain>
        <tissue evidence="5">Leaf</tissue>
    </source>
</reference>
<evidence type="ECO:0000256" key="1">
    <source>
        <dbReference type="ARBA" id="ARBA00005771"/>
    </source>
</evidence>
<feature type="domain" description="Sulfotransferase" evidence="4">
    <location>
        <begin position="1"/>
        <end position="102"/>
    </location>
</feature>
<dbReference type="AlphaFoldDB" id="A0A9J5YV04"/>
<dbReference type="Pfam" id="PF00685">
    <property type="entry name" value="Sulfotransfer_1"/>
    <property type="match status" value="1"/>
</dbReference>
<name>A0A9J5YV04_SOLCO</name>
<dbReference type="InterPro" id="IPR027417">
    <property type="entry name" value="P-loop_NTPase"/>
</dbReference>
<accession>A0A9J5YV04</accession>
<comment type="similarity">
    <text evidence="1 3">Belongs to the sulfotransferase 1 family.</text>
</comment>
<organism evidence="5 6">
    <name type="scientific">Solanum commersonii</name>
    <name type="common">Commerson's wild potato</name>
    <name type="synonym">Commerson's nightshade</name>
    <dbReference type="NCBI Taxonomy" id="4109"/>
    <lineage>
        <taxon>Eukaryota</taxon>
        <taxon>Viridiplantae</taxon>
        <taxon>Streptophyta</taxon>
        <taxon>Embryophyta</taxon>
        <taxon>Tracheophyta</taxon>
        <taxon>Spermatophyta</taxon>
        <taxon>Magnoliopsida</taxon>
        <taxon>eudicotyledons</taxon>
        <taxon>Gunneridae</taxon>
        <taxon>Pentapetalae</taxon>
        <taxon>asterids</taxon>
        <taxon>lamiids</taxon>
        <taxon>Solanales</taxon>
        <taxon>Solanaceae</taxon>
        <taxon>Solanoideae</taxon>
        <taxon>Solaneae</taxon>
        <taxon>Solanum</taxon>
    </lineage>
</organism>
<comment type="caution">
    <text evidence="5">The sequence shown here is derived from an EMBL/GenBank/DDBJ whole genome shotgun (WGS) entry which is preliminary data.</text>
</comment>
<evidence type="ECO:0000313" key="5">
    <source>
        <dbReference type="EMBL" id="KAG5603624.1"/>
    </source>
</evidence>
<dbReference type="GO" id="GO:0008146">
    <property type="term" value="F:sulfotransferase activity"/>
    <property type="evidence" value="ECO:0007669"/>
    <property type="project" value="InterPro"/>
</dbReference>
<dbReference type="EMBL" id="JACXVP010000005">
    <property type="protein sequence ID" value="KAG5603624.1"/>
    <property type="molecule type" value="Genomic_DNA"/>
</dbReference>
<evidence type="ECO:0000256" key="2">
    <source>
        <dbReference type="ARBA" id="ARBA00022679"/>
    </source>
</evidence>